<keyword evidence="2" id="KW-1185">Reference proteome</keyword>
<evidence type="ECO:0000313" key="2">
    <source>
        <dbReference type="Proteomes" id="UP000266188"/>
    </source>
</evidence>
<organism evidence="1 2">
    <name type="scientific">Aspergillus sclerotialis</name>
    <dbReference type="NCBI Taxonomy" id="2070753"/>
    <lineage>
        <taxon>Eukaryota</taxon>
        <taxon>Fungi</taxon>
        <taxon>Dikarya</taxon>
        <taxon>Ascomycota</taxon>
        <taxon>Pezizomycotina</taxon>
        <taxon>Eurotiomycetes</taxon>
        <taxon>Eurotiomycetidae</taxon>
        <taxon>Eurotiales</taxon>
        <taxon>Aspergillaceae</taxon>
        <taxon>Aspergillus</taxon>
        <taxon>Aspergillus subgen. Polypaecilum</taxon>
    </lineage>
</organism>
<gene>
    <name evidence="1" type="ORF">PHISCL_09485</name>
</gene>
<comment type="caution">
    <text evidence="1">The sequence shown here is derived from an EMBL/GenBank/DDBJ whole genome shotgun (WGS) entry which is preliminary data.</text>
</comment>
<accession>A0A3A2Z524</accession>
<dbReference type="Proteomes" id="UP000266188">
    <property type="component" value="Unassembled WGS sequence"/>
</dbReference>
<dbReference type="STRING" id="2070753.A0A3A2Z524"/>
<dbReference type="OrthoDB" id="427480at2759"/>
<evidence type="ECO:0000313" key="1">
    <source>
        <dbReference type="EMBL" id="RJE18182.1"/>
    </source>
</evidence>
<protein>
    <submittedName>
        <fullName evidence="1">ABC1 domain protein</fullName>
    </submittedName>
</protein>
<reference evidence="2" key="1">
    <citation type="submission" date="2017-02" db="EMBL/GenBank/DDBJ databases">
        <authorList>
            <person name="Tafer H."/>
            <person name="Lopandic K."/>
        </authorList>
    </citation>
    <scope>NUCLEOTIDE SEQUENCE [LARGE SCALE GENOMIC DNA]</scope>
    <source>
        <strain evidence="2">CBS 366.77</strain>
    </source>
</reference>
<proteinExistence type="predicted"/>
<name>A0A3A2Z524_9EURO</name>
<sequence length="66" mass="6953">MGYNGGLYLKGGQALAMQGGILPDEYQCLFGEVFDEASASTWSDVGQGIKADFGGRNVEEVFGSGR</sequence>
<dbReference type="AlphaFoldDB" id="A0A3A2Z524"/>
<dbReference type="EMBL" id="MVGC01000608">
    <property type="protein sequence ID" value="RJE18182.1"/>
    <property type="molecule type" value="Genomic_DNA"/>
</dbReference>